<keyword evidence="3" id="KW-1185">Reference proteome</keyword>
<dbReference type="AlphaFoldDB" id="A0A814F596"/>
<evidence type="ECO:0000313" key="1">
    <source>
        <dbReference type="EMBL" id="CAF0976059.1"/>
    </source>
</evidence>
<organism evidence="1 3">
    <name type="scientific">Didymodactylos carnosus</name>
    <dbReference type="NCBI Taxonomy" id="1234261"/>
    <lineage>
        <taxon>Eukaryota</taxon>
        <taxon>Metazoa</taxon>
        <taxon>Spiralia</taxon>
        <taxon>Gnathifera</taxon>
        <taxon>Rotifera</taxon>
        <taxon>Eurotatoria</taxon>
        <taxon>Bdelloidea</taxon>
        <taxon>Philodinida</taxon>
        <taxon>Philodinidae</taxon>
        <taxon>Didymodactylos</taxon>
    </lineage>
</organism>
<reference evidence="1" key="1">
    <citation type="submission" date="2021-02" db="EMBL/GenBank/DDBJ databases">
        <authorList>
            <person name="Nowell W R."/>
        </authorList>
    </citation>
    <scope>NUCLEOTIDE SEQUENCE</scope>
</reference>
<dbReference type="Proteomes" id="UP000663829">
    <property type="component" value="Unassembled WGS sequence"/>
</dbReference>
<dbReference type="EMBL" id="CAJNOQ010002742">
    <property type="protein sequence ID" value="CAF0976059.1"/>
    <property type="molecule type" value="Genomic_DNA"/>
</dbReference>
<gene>
    <name evidence="1" type="ORF">GPM918_LOCUS12497</name>
    <name evidence="2" type="ORF">SRO942_LOCUS12497</name>
</gene>
<protein>
    <submittedName>
        <fullName evidence="1">Uncharacterized protein</fullName>
    </submittedName>
</protein>
<dbReference type="Proteomes" id="UP000681722">
    <property type="component" value="Unassembled WGS sequence"/>
</dbReference>
<dbReference type="EMBL" id="CAJOBC010002742">
    <property type="protein sequence ID" value="CAF3748917.1"/>
    <property type="molecule type" value="Genomic_DNA"/>
</dbReference>
<accession>A0A814F596</accession>
<name>A0A814F596_9BILA</name>
<evidence type="ECO:0000313" key="3">
    <source>
        <dbReference type="Proteomes" id="UP000663829"/>
    </source>
</evidence>
<comment type="caution">
    <text evidence="1">The sequence shown here is derived from an EMBL/GenBank/DDBJ whole genome shotgun (WGS) entry which is preliminary data.</text>
</comment>
<evidence type="ECO:0000313" key="2">
    <source>
        <dbReference type="EMBL" id="CAF3748917.1"/>
    </source>
</evidence>
<proteinExistence type="predicted"/>
<sequence>MCNSWKIRGSFQAVHEEKLRKLHGATVSHMKSTLLDRKKLVYNLSNRILDEHELKLLCRGWKFCIEQKVTRTLDLKTDIEHASLFPKRLLYGSAEEGGLLMKCLDATGDSVSELDYIYLLGIVSNETDILPIDQESNFIKIQWNGITTPYLNDLSDYDC</sequence>
<dbReference type="OrthoDB" id="6782675at2759"/>